<evidence type="ECO:0000259" key="9">
    <source>
        <dbReference type="PROSITE" id="PS50011"/>
    </source>
</evidence>
<evidence type="ECO:0000256" key="7">
    <source>
        <dbReference type="PROSITE-ProRule" id="PRU10141"/>
    </source>
</evidence>
<keyword evidence="11" id="KW-1185">Reference proteome</keyword>
<dbReference type="PANTHER" id="PTHR43289">
    <property type="entry name" value="MITOGEN-ACTIVATED PROTEIN KINASE KINASE KINASE 20-RELATED"/>
    <property type="match status" value="1"/>
</dbReference>
<feature type="region of interest" description="Disordered" evidence="8">
    <location>
        <begin position="534"/>
        <end position="554"/>
    </location>
</feature>
<dbReference type="Pfam" id="PF00069">
    <property type="entry name" value="Pkinase"/>
    <property type="match status" value="1"/>
</dbReference>
<dbReference type="InterPro" id="IPR017441">
    <property type="entry name" value="Protein_kinase_ATP_BS"/>
</dbReference>
<evidence type="ECO:0000256" key="2">
    <source>
        <dbReference type="ARBA" id="ARBA00022527"/>
    </source>
</evidence>
<keyword evidence="3" id="KW-0808">Transferase</keyword>
<organism evidence="10 11">
    <name type="scientific">Fimbriiglobus ruber</name>
    <dbReference type="NCBI Taxonomy" id="1908690"/>
    <lineage>
        <taxon>Bacteria</taxon>
        <taxon>Pseudomonadati</taxon>
        <taxon>Planctomycetota</taxon>
        <taxon>Planctomycetia</taxon>
        <taxon>Gemmatales</taxon>
        <taxon>Gemmataceae</taxon>
        <taxon>Fimbriiglobus</taxon>
    </lineage>
</organism>
<dbReference type="PROSITE" id="PS50011">
    <property type="entry name" value="PROTEIN_KINASE_DOM"/>
    <property type="match status" value="1"/>
</dbReference>
<protein>
    <recommendedName>
        <fullName evidence="1">non-specific serine/threonine protein kinase</fullName>
        <ecNumber evidence="1">2.7.11.1</ecNumber>
    </recommendedName>
</protein>
<dbReference type="InterPro" id="IPR000719">
    <property type="entry name" value="Prot_kinase_dom"/>
</dbReference>
<dbReference type="PANTHER" id="PTHR43289:SF6">
    <property type="entry name" value="SERINE_THREONINE-PROTEIN KINASE NEKL-3"/>
    <property type="match status" value="1"/>
</dbReference>
<dbReference type="InterPro" id="IPR008271">
    <property type="entry name" value="Ser/Thr_kinase_AS"/>
</dbReference>
<evidence type="ECO:0000256" key="3">
    <source>
        <dbReference type="ARBA" id="ARBA00022679"/>
    </source>
</evidence>
<evidence type="ECO:0000256" key="6">
    <source>
        <dbReference type="ARBA" id="ARBA00022840"/>
    </source>
</evidence>
<comment type="caution">
    <text evidence="10">The sequence shown here is derived from an EMBL/GenBank/DDBJ whole genome shotgun (WGS) entry which is preliminary data.</text>
</comment>
<dbReference type="Gene3D" id="1.10.510.10">
    <property type="entry name" value="Transferase(Phosphotransferase) domain 1"/>
    <property type="match status" value="1"/>
</dbReference>
<keyword evidence="5 10" id="KW-0418">Kinase</keyword>
<evidence type="ECO:0000256" key="1">
    <source>
        <dbReference type="ARBA" id="ARBA00012513"/>
    </source>
</evidence>
<proteinExistence type="predicted"/>
<sequence length="554" mass="59338">MVERDIFLAALDIVDASARAAYLDGACGGDAERRTRIEALLWSHAVAGSFLDLPVTGGIDPTDVGANDDAEATADPGDGPTRTYEGRPDLAFLAPSDRPDALGRIGHYEALEVVGRGGFGIVLRAFDEVLQRVVAVKVLTPVVATTSPARKRFLREARSTAAVRHPNVVQIHAVEEYPLPHLVMEFVPGETLQQTIDRTGPLEIAEVLRIGRQLAEGLAAAHATGLVHRDVKPANILIDDGATRQVKLTDFGLARATDDASITHSGTVAGTPLYMAPEQAKGGSLDHRVDLFSLGSVLYVMCTGRPPFRASTTLAVLNRVREDQPRPIREVIPEAPAWLCRVIEMLHVKDPAGRIQTAREAADLLAAGERQWEGRQTAGDSFLLTGRKRKSYRFGLRTAVALLIAGVAGATIYSTVLTDRWTDSGPGSPPARTVDLTTPDDGIWVSLFNGKDLGGWEGHPSQTGTWGVEDGVLTGHGPLGYLFNRGEEYDNFHLRIEAKVSAGGNAGAYIRCRYGLDLKVGTVAVPFGYEIEIAPREGQEPPPPPAVSTASPTA</sequence>
<dbReference type="GO" id="GO:0005524">
    <property type="term" value="F:ATP binding"/>
    <property type="evidence" value="ECO:0007669"/>
    <property type="project" value="UniProtKB-UniRule"/>
</dbReference>
<name>A0A225DEL0_9BACT</name>
<dbReference type="SMART" id="SM00220">
    <property type="entry name" value="S_TKc"/>
    <property type="match status" value="1"/>
</dbReference>
<dbReference type="GO" id="GO:0016787">
    <property type="term" value="F:hydrolase activity"/>
    <property type="evidence" value="ECO:0007669"/>
    <property type="project" value="InterPro"/>
</dbReference>
<dbReference type="AlphaFoldDB" id="A0A225DEL0"/>
<dbReference type="InterPro" id="IPR010496">
    <property type="entry name" value="AL/BT2_dom"/>
</dbReference>
<evidence type="ECO:0000256" key="4">
    <source>
        <dbReference type="ARBA" id="ARBA00022741"/>
    </source>
</evidence>
<evidence type="ECO:0000256" key="5">
    <source>
        <dbReference type="ARBA" id="ARBA00022777"/>
    </source>
</evidence>
<dbReference type="Proteomes" id="UP000214646">
    <property type="component" value="Unassembled WGS sequence"/>
</dbReference>
<dbReference type="EMBL" id="NIDE01000009">
    <property type="protein sequence ID" value="OWK39980.1"/>
    <property type="molecule type" value="Genomic_DNA"/>
</dbReference>
<keyword evidence="2 10" id="KW-0723">Serine/threonine-protein kinase</keyword>
<evidence type="ECO:0000313" key="10">
    <source>
        <dbReference type="EMBL" id="OWK39980.1"/>
    </source>
</evidence>
<dbReference type="InterPro" id="IPR011009">
    <property type="entry name" value="Kinase-like_dom_sf"/>
</dbReference>
<feature type="region of interest" description="Disordered" evidence="8">
    <location>
        <begin position="62"/>
        <end position="87"/>
    </location>
</feature>
<gene>
    <name evidence="10" type="ORF">FRUB_05870</name>
</gene>
<reference evidence="11" key="1">
    <citation type="submission" date="2017-06" db="EMBL/GenBank/DDBJ databases">
        <title>Genome analysis of Fimbriiglobus ruber SP5, the first member of the order Planctomycetales with confirmed chitinolytic capability.</title>
        <authorList>
            <person name="Ravin N.V."/>
            <person name="Rakitin A.L."/>
            <person name="Ivanova A.A."/>
            <person name="Beletsky A.V."/>
            <person name="Kulichevskaya I.S."/>
            <person name="Mardanov A.V."/>
            <person name="Dedysh S.N."/>
        </authorList>
    </citation>
    <scope>NUCLEOTIDE SEQUENCE [LARGE SCALE GENOMIC DNA]</scope>
    <source>
        <strain evidence="11">SP5</strain>
    </source>
</reference>
<dbReference type="EC" id="2.7.11.1" evidence="1"/>
<accession>A0A225DEL0</accession>
<dbReference type="Pfam" id="PF06439">
    <property type="entry name" value="3keto-disac_hyd"/>
    <property type="match status" value="1"/>
</dbReference>
<dbReference type="OrthoDB" id="221884at2"/>
<feature type="domain" description="Protein kinase" evidence="9">
    <location>
        <begin position="108"/>
        <end position="383"/>
    </location>
</feature>
<keyword evidence="4 7" id="KW-0547">Nucleotide-binding</keyword>
<evidence type="ECO:0000313" key="11">
    <source>
        <dbReference type="Proteomes" id="UP000214646"/>
    </source>
</evidence>
<evidence type="ECO:0000256" key="8">
    <source>
        <dbReference type="SAM" id="MobiDB-lite"/>
    </source>
</evidence>
<dbReference type="GO" id="GO:0004674">
    <property type="term" value="F:protein serine/threonine kinase activity"/>
    <property type="evidence" value="ECO:0007669"/>
    <property type="project" value="UniProtKB-KW"/>
</dbReference>
<dbReference type="SUPFAM" id="SSF56112">
    <property type="entry name" value="Protein kinase-like (PK-like)"/>
    <property type="match status" value="1"/>
</dbReference>
<dbReference type="FunFam" id="1.10.510.10:FF:000021">
    <property type="entry name" value="Serine/threonine protein kinase"/>
    <property type="match status" value="1"/>
</dbReference>
<dbReference type="PROSITE" id="PS00108">
    <property type="entry name" value="PROTEIN_KINASE_ST"/>
    <property type="match status" value="1"/>
</dbReference>
<feature type="binding site" evidence="7">
    <location>
        <position position="137"/>
    </location>
    <ligand>
        <name>ATP</name>
        <dbReference type="ChEBI" id="CHEBI:30616"/>
    </ligand>
</feature>
<dbReference type="Gene3D" id="2.60.120.560">
    <property type="entry name" value="Exo-inulinase, domain 1"/>
    <property type="match status" value="1"/>
</dbReference>
<dbReference type="RefSeq" id="WP_088256789.1">
    <property type="nucleotide sequence ID" value="NZ_NIDE01000009.1"/>
</dbReference>
<dbReference type="Gene3D" id="3.30.200.20">
    <property type="entry name" value="Phosphorylase Kinase, domain 1"/>
    <property type="match status" value="1"/>
</dbReference>
<dbReference type="CDD" id="cd14014">
    <property type="entry name" value="STKc_PknB_like"/>
    <property type="match status" value="1"/>
</dbReference>
<dbReference type="PROSITE" id="PS00107">
    <property type="entry name" value="PROTEIN_KINASE_ATP"/>
    <property type="match status" value="1"/>
</dbReference>
<keyword evidence="6 7" id="KW-0067">ATP-binding</keyword>